<comment type="caution">
    <text evidence="1">The sequence shown here is derived from an EMBL/GenBank/DDBJ whole genome shotgun (WGS) entry which is preliminary data.</text>
</comment>
<dbReference type="EMBL" id="JBJUIK010000013">
    <property type="protein sequence ID" value="KAL3506998.1"/>
    <property type="molecule type" value="Genomic_DNA"/>
</dbReference>
<reference evidence="1 2" key="1">
    <citation type="submission" date="2024-11" db="EMBL/GenBank/DDBJ databases">
        <title>A near-complete genome assembly of Cinchona calisaya.</title>
        <authorList>
            <person name="Lian D.C."/>
            <person name="Zhao X.W."/>
            <person name="Wei L."/>
        </authorList>
    </citation>
    <scope>NUCLEOTIDE SEQUENCE [LARGE SCALE GENOMIC DNA]</scope>
    <source>
        <tissue evidence="1">Nenye</tissue>
    </source>
</reference>
<protein>
    <submittedName>
        <fullName evidence="1">Uncharacterized protein</fullName>
    </submittedName>
</protein>
<evidence type="ECO:0000313" key="1">
    <source>
        <dbReference type="EMBL" id="KAL3506998.1"/>
    </source>
</evidence>
<evidence type="ECO:0000313" key="2">
    <source>
        <dbReference type="Proteomes" id="UP001630127"/>
    </source>
</evidence>
<sequence>MATAVKLMKKGTKLGIGITAFKQNEKVTTARALVEHKNGIKEIEAETVKIDLIKAKEGRRKVVIQSGCKGIVEKLRKKSKNNATIGTSLDRILNILRYKVQQNSNFVLIYHHVLGTKIDRASEKYAIGSRCHRCQKQFNVKQMLS</sequence>
<dbReference type="Proteomes" id="UP001630127">
    <property type="component" value="Unassembled WGS sequence"/>
</dbReference>
<organism evidence="1 2">
    <name type="scientific">Cinchona calisaya</name>
    <dbReference type="NCBI Taxonomy" id="153742"/>
    <lineage>
        <taxon>Eukaryota</taxon>
        <taxon>Viridiplantae</taxon>
        <taxon>Streptophyta</taxon>
        <taxon>Embryophyta</taxon>
        <taxon>Tracheophyta</taxon>
        <taxon>Spermatophyta</taxon>
        <taxon>Magnoliopsida</taxon>
        <taxon>eudicotyledons</taxon>
        <taxon>Gunneridae</taxon>
        <taxon>Pentapetalae</taxon>
        <taxon>asterids</taxon>
        <taxon>lamiids</taxon>
        <taxon>Gentianales</taxon>
        <taxon>Rubiaceae</taxon>
        <taxon>Cinchonoideae</taxon>
        <taxon>Cinchoneae</taxon>
        <taxon>Cinchona</taxon>
    </lineage>
</organism>
<accession>A0ABD2YHZ6</accession>
<dbReference type="AlphaFoldDB" id="A0ABD2YHZ6"/>
<keyword evidence="2" id="KW-1185">Reference proteome</keyword>
<gene>
    <name evidence="1" type="ORF">ACH5RR_032380</name>
</gene>
<name>A0ABD2YHZ6_9GENT</name>
<proteinExistence type="predicted"/>